<dbReference type="Proteomes" id="UP000814140">
    <property type="component" value="Unassembled WGS sequence"/>
</dbReference>
<keyword evidence="2" id="KW-1185">Reference proteome</keyword>
<organism evidence="1 2">
    <name type="scientific">Artomyces pyxidatus</name>
    <dbReference type="NCBI Taxonomy" id="48021"/>
    <lineage>
        <taxon>Eukaryota</taxon>
        <taxon>Fungi</taxon>
        <taxon>Dikarya</taxon>
        <taxon>Basidiomycota</taxon>
        <taxon>Agaricomycotina</taxon>
        <taxon>Agaricomycetes</taxon>
        <taxon>Russulales</taxon>
        <taxon>Auriscalpiaceae</taxon>
        <taxon>Artomyces</taxon>
    </lineage>
</organism>
<reference evidence="1" key="2">
    <citation type="journal article" date="2022" name="New Phytol.">
        <title>Evolutionary transition to the ectomycorrhizal habit in the genomes of a hyperdiverse lineage of mushroom-forming fungi.</title>
        <authorList>
            <person name="Looney B."/>
            <person name="Miyauchi S."/>
            <person name="Morin E."/>
            <person name="Drula E."/>
            <person name="Courty P.E."/>
            <person name="Kohler A."/>
            <person name="Kuo A."/>
            <person name="LaButti K."/>
            <person name="Pangilinan J."/>
            <person name="Lipzen A."/>
            <person name="Riley R."/>
            <person name="Andreopoulos W."/>
            <person name="He G."/>
            <person name="Johnson J."/>
            <person name="Nolan M."/>
            <person name="Tritt A."/>
            <person name="Barry K.W."/>
            <person name="Grigoriev I.V."/>
            <person name="Nagy L.G."/>
            <person name="Hibbett D."/>
            <person name="Henrissat B."/>
            <person name="Matheny P.B."/>
            <person name="Labbe J."/>
            <person name="Martin F.M."/>
        </authorList>
    </citation>
    <scope>NUCLEOTIDE SEQUENCE</scope>
    <source>
        <strain evidence="1">HHB10654</strain>
    </source>
</reference>
<evidence type="ECO:0000313" key="2">
    <source>
        <dbReference type="Proteomes" id="UP000814140"/>
    </source>
</evidence>
<proteinExistence type="predicted"/>
<evidence type="ECO:0000313" key="1">
    <source>
        <dbReference type="EMBL" id="KAI0061346.1"/>
    </source>
</evidence>
<dbReference type="EMBL" id="MU277213">
    <property type="protein sequence ID" value="KAI0061346.1"/>
    <property type="molecule type" value="Genomic_DNA"/>
</dbReference>
<name>A0ACB8SZP7_9AGAM</name>
<accession>A0ACB8SZP7</accession>
<gene>
    <name evidence="1" type="ORF">BV25DRAFT_1900560</name>
</gene>
<sequence length="437" mass="48521">MDTACVVSIWKVLPPSLSVALSLPSWYRDRRTLSDAAEHLMGKRPQQLFVLPIFNVLATVCLSEDDEFERHARAFWGPSALHFLPRIAKYIAFILLAVNARSLPFGWHFRVFYPALQLRAQLWLFRLSLIFHSRKQRRAALIKWVENLSPIGANPMDKMIVYKTWAALDDCDYNFHLSNSCYPKTLDSARLQAALSFFPAFLREGGWIALGGTHFNFMREIRILSPYEVRMNIASWDNKWFFLVVRFVTKPTQKSGTAKPAPSPAPISDKPAQATAQTPMDTPFPSLHTPASGTSTPLPRNVPASSPEAAAAMASVAAQLRGATEPDGAVVNCISVNECVFKHGRITVPPALVLAADGLCAEPGYSAAKPPPHWAEVHRLREAGAMRAFLRGGWRDVPEGERWWEQALAGLEQRRAANYALIRGVRDGLDGARGIVG</sequence>
<protein>
    <submittedName>
        <fullName evidence="1">Uncharacterized protein</fullName>
    </submittedName>
</protein>
<reference evidence="1" key="1">
    <citation type="submission" date="2021-03" db="EMBL/GenBank/DDBJ databases">
        <authorList>
            <consortium name="DOE Joint Genome Institute"/>
            <person name="Ahrendt S."/>
            <person name="Looney B.P."/>
            <person name="Miyauchi S."/>
            <person name="Morin E."/>
            <person name="Drula E."/>
            <person name="Courty P.E."/>
            <person name="Chicoki N."/>
            <person name="Fauchery L."/>
            <person name="Kohler A."/>
            <person name="Kuo A."/>
            <person name="Labutti K."/>
            <person name="Pangilinan J."/>
            <person name="Lipzen A."/>
            <person name="Riley R."/>
            <person name="Andreopoulos W."/>
            <person name="He G."/>
            <person name="Johnson J."/>
            <person name="Barry K.W."/>
            <person name="Grigoriev I.V."/>
            <person name="Nagy L."/>
            <person name="Hibbett D."/>
            <person name="Henrissat B."/>
            <person name="Matheny P.B."/>
            <person name="Labbe J."/>
            <person name="Martin F."/>
        </authorList>
    </citation>
    <scope>NUCLEOTIDE SEQUENCE</scope>
    <source>
        <strain evidence="1">HHB10654</strain>
    </source>
</reference>
<comment type="caution">
    <text evidence="1">The sequence shown here is derived from an EMBL/GenBank/DDBJ whole genome shotgun (WGS) entry which is preliminary data.</text>
</comment>